<feature type="transmembrane region" description="Helical" evidence="1">
    <location>
        <begin position="62"/>
        <end position="85"/>
    </location>
</feature>
<feature type="signal peptide" evidence="2">
    <location>
        <begin position="1"/>
        <end position="20"/>
    </location>
</feature>
<keyword evidence="1" id="KW-1133">Transmembrane helix</keyword>
<proteinExistence type="predicted"/>
<evidence type="ECO:0000313" key="3">
    <source>
        <dbReference type="EMBL" id="CDJ61573.1"/>
    </source>
</evidence>
<dbReference type="Proteomes" id="UP000030763">
    <property type="component" value="Unassembled WGS sequence"/>
</dbReference>
<protein>
    <recommendedName>
        <fullName evidence="5">SAG family member</fullName>
    </recommendedName>
</protein>
<keyword evidence="1" id="KW-0472">Membrane</keyword>
<feature type="chain" id="PRO_5004673648" description="SAG family member" evidence="2">
    <location>
        <begin position="21"/>
        <end position="154"/>
    </location>
</feature>
<dbReference type="VEuPathDB" id="ToxoDB:EMWEY_00042470"/>
<dbReference type="GeneID" id="25338233"/>
<name>U6MEV7_EIMMA</name>
<keyword evidence="1" id="KW-0812">Transmembrane</keyword>
<organism evidence="3 4">
    <name type="scientific">Eimeria maxima</name>
    <name type="common">Coccidian parasite</name>
    <dbReference type="NCBI Taxonomy" id="5804"/>
    <lineage>
        <taxon>Eukaryota</taxon>
        <taxon>Sar</taxon>
        <taxon>Alveolata</taxon>
        <taxon>Apicomplexa</taxon>
        <taxon>Conoidasida</taxon>
        <taxon>Coccidia</taxon>
        <taxon>Eucoccidiorida</taxon>
        <taxon>Eimeriorina</taxon>
        <taxon>Eimeriidae</taxon>
        <taxon>Eimeria</taxon>
    </lineage>
</organism>
<gene>
    <name evidence="3" type="ORF">EMWEY_00042470</name>
</gene>
<evidence type="ECO:0000313" key="4">
    <source>
        <dbReference type="Proteomes" id="UP000030763"/>
    </source>
</evidence>
<evidence type="ECO:0000256" key="1">
    <source>
        <dbReference type="SAM" id="Phobius"/>
    </source>
</evidence>
<evidence type="ECO:0000256" key="2">
    <source>
        <dbReference type="SAM" id="SignalP"/>
    </source>
</evidence>
<dbReference type="EMBL" id="HG722138">
    <property type="protein sequence ID" value="CDJ61573.1"/>
    <property type="molecule type" value="Genomic_DNA"/>
</dbReference>
<dbReference type="RefSeq" id="XP_013338223.1">
    <property type="nucleotide sequence ID" value="XM_013482769.1"/>
</dbReference>
<reference evidence="3" key="1">
    <citation type="submission" date="2013-10" db="EMBL/GenBank/DDBJ databases">
        <title>Genomic analysis of the causative agents of coccidiosis in chickens.</title>
        <authorList>
            <person name="Reid A.J."/>
            <person name="Blake D."/>
            <person name="Billington K."/>
            <person name="Browne H."/>
            <person name="Dunn M."/>
            <person name="Hung S."/>
            <person name="Kawahara F."/>
            <person name="Miranda-Saavedra D."/>
            <person name="Mourier T."/>
            <person name="Nagra H."/>
            <person name="Otto T.D."/>
            <person name="Rawlings N."/>
            <person name="Sanchez A."/>
            <person name="Sanders M."/>
            <person name="Subramaniam C."/>
            <person name="Tay Y."/>
            <person name="Dear P."/>
            <person name="Doerig C."/>
            <person name="Gruber A."/>
            <person name="Parkinson J."/>
            <person name="Shirley M."/>
            <person name="Wan K.L."/>
            <person name="Berriman M."/>
            <person name="Tomley F."/>
            <person name="Pain A."/>
        </authorList>
    </citation>
    <scope>NUCLEOTIDE SEQUENCE [LARGE SCALE GENOMIC DNA]</scope>
    <source>
        <strain evidence="3">Weybridge</strain>
    </source>
</reference>
<evidence type="ECO:0008006" key="5">
    <source>
        <dbReference type="Google" id="ProtNLM"/>
    </source>
</evidence>
<sequence length="154" mass="16375">MSGFTKIVAVSIALVAETTAIIQAAASPDPNSEIMAVRNDSLVLGESAPTITQGSGRAGSALVTFAGLAATLAMMYLVFLCVNALKSNKNWNRYSLNKRRLSERASGSCGVGPSLENLGPCLAKGWIKALKRHELARFGQVKISKFEWNTGTFP</sequence>
<keyword evidence="4" id="KW-1185">Reference proteome</keyword>
<accession>U6MEV7</accession>
<keyword evidence="2" id="KW-0732">Signal</keyword>
<reference evidence="3" key="2">
    <citation type="submission" date="2013-10" db="EMBL/GenBank/DDBJ databases">
        <authorList>
            <person name="Aslett M."/>
        </authorList>
    </citation>
    <scope>NUCLEOTIDE SEQUENCE [LARGE SCALE GENOMIC DNA]</scope>
    <source>
        <strain evidence="3">Weybridge</strain>
    </source>
</reference>
<dbReference type="AlphaFoldDB" id="U6MEV7"/>